<gene>
    <name evidence="2" type="ORF">PXX05_11850</name>
</gene>
<evidence type="ECO:0000256" key="1">
    <source>
        <dbReference type="SAM" id="Phobius"/>
    </source>
</evidence>
<reference evidence="2 3" key="1">
    <citation type="submission" date="2023-02" db="EMBL/GenBank/DDBJ databases">
        <title>Genome Sequence of L. cardiaca H63T.</title>
        <authorList>
            <person name="Lopez A.E."/>
            <person name="Cianciotto N.P."/>
        </authorList>
    </citation>
    <scope>NUCLEOTIDE SEQUENCE [LARGE SCALE GENOMIC DNA]</scope>
    <source>
        <strain evidence="2 3">H63</strain>
    </source>
</reference>
<feature type="transmembrane region" description="Helical" evidence="1">
    <location>
        <begin position="96"/>
        <end position="122"/>
    </location>
</feature>
<name>A0ABY8AQU5_9GAMM</name>
<feature type="transmembrane region" description="Helical" evidence="1">
    <location>
        <begin position="51"/>
        <end position="76"/>
    </location>
</feature>
<keyword evidence="1" id="KW-1133">Transmembrane helix</keyword>
<evidence type="ECO:0000313" key="2">
    <source>
        <dbReference type="EMBL" id="WED42596.1"/>
    </source>
</evidence>
<evidence type="ECO:0000313" key="3">
    <source>
        <dbReference type="Proteomes" id="UP001222087"/>
    </source>
</evidence>
<sequence>MANENLVGKALKLIWDEGHGFYNTYVPGFFAPYSNAKDVGLSLTAPLYAPFLLGVLTGVIAGITVLAALISIASYVTLGGAKLLGKHSVARTAYDVGLFCATVSTVGAILLPCCAFLTLISLPAAIAHIFTRTGASMGAGCHSCSGPETTHEETMTPSHS</sequence>
<dbReference type="RefSeq" id="WP_275088419.1">
    <property type="nucleotide sequence ID" value="NZ_CP119078.1"/>
</dbReference>
<dbReference type="Proteomes" id="UP001222087">
    <property type="component" value="Chromosome"/>
</dbReference>
<keyword evidence="1" id="KW-0472">Membrane</keyword>
<proteinExistence type="predicted"/>
<keyword evidence="3" id="KW-1185">Reference proteome</keyword>
<organism evidence="2 3">
    <name type="scientific">Legionella cardiaca</name>
    <dbReference type="NCBI Taxonomy" id="1071983"/>
    <lineage>
        <taxon>Bacteria</taxon>
        <taxon>Pseudomonadati</taxon>
        <taxon>Pseudomonadota</taxon>
        <taxon>Gammaproteobacteria</taxon>
        <taxon>Legionellales</taxon>
        <taxon>Legionellaceae</taxon>
        <taxon>Legionella</taxon>
    </lineage>
</organism>
<accession>A0ABY8AQU5</accession>
<keyword evidence="1" id="KW-0812">Transmembrane</keyword>
<protein>
    <submittedName>
        <fullName evidence="2">Uncharacterized protein</fullName>
    </submittedName>
</protein>
<dbReference type="EMBL" id="CP119078">
    <property type="protein sequence ID" value="WED42596.1"/>
    <property type="molecule type" value="Genomic_DNA"/>
</dbReference>